<dbReference type="InterPro" id="IPR038396">
    <property type="entry name" value="SpoIIAA-like_sf"/>
</dbReference>
<comment type="caution">
    <text evidence="1">The sequence shown here is derived from an EMBL/GenBank/DDBJ whole genome shotgun (WGS) entry which is preliminary data.</text>
</comment>
<evidence type="ECO:0008006" key="3">
    <source>
        <dbReference type="Google" id="ProtNLM"/>
    </source>
</evidence>
<reference evidence="1 2" key="1">
    <citation type="submission" date="2024-06" db="EMBL/GenBank/DDBJ databases">
        <title>Genomic Encyclopedia of Type Strains, Phase IV (KMG-IV): sequencing the most valuable type-strain genomes for metagenomic binning, comparative biology and taxonomic classification.</title>
        <authorList>
            <person name="Goeker M."/>
        </authorList>
    </citation>
    <scope>NUCLEOTIDE SEQUENCE [LARGE SCALE GENOMIC DNA]</scope>
    <source>
        <strain evidence="1 2">DSM 26128</strain>
    </source>
</reference>
<name>A0ABV2G9R2_9BACL</name>
<evidence type="ECO:0000313" key="1">
    <source>
        <dbReference type="EMBL" id="MET3575015.1"/>
    </source>
</evidence>
<organism evidence="1 2">
    <name type="scientific">Bhargavaea ullalensis</name>
    <dbReference type="NCBI Taxonomy" id="1265685"/>
    <lineage>
        <taxon>Bacteria</taxon>
        <taxon>Bacillati</taxon>
        <taxon>Bacillota</taxon>
        <taxon>Bacilli</taxon>
        <taxon>Bacillales</taxon>
        <taxon>Caryophanaceae</taxon>
        <taxon>Bhargavaea</taxon>
    </lineage>
</organism>
<sequence>MRKGSGVMLTFKPSQNAQTVAFEFDGRLTKEDVLKMEEVLQQKYEEGGTFNLFAEIGTIDFASIPEALRDVQVEMAHWMAFDKVALMSEQNWLDFAAGFGMDEIARERARYFRPGEYEEAWAWLGES</sequence>
<dbReference type="EMBL" id="JBEPLW010000003">
    <property type="protein sequence ID" value="MET3575015.1"/>
    <property type="molecule type" value="Genomic_DNA"/>
</dbReference>
<dbReference type="InterPro" id="IPR021866">
    <property type="entry name" value="SpoIIAA-like"/>
</dbReference>
<dbReference type="SUPFAM" id="SSF52091">
    <property type="entry name" value="SpoIIaa-like"/>
    <property type="match status" value="1"/>
</dbReference>
<dbReference type="Proteomes" id="UP001549099">
    <property type="component" value="Unassembled WGS sequence"/>
</dbReference>
<proteinExistence type="predicted"/>
<dbReference type="Gene3D" id="3.40.50.10600">
    <property type="entry name" value="SpoIIaa-like domains"/>
    <property type="match status" value="1"/>
</dbReference>
<dbReference type="RefSeq" id="WP_354195766.1">
    <property type="nucleotide sequence ID" value="NZ_JBEPLW010000003.1"/>
</dbReference>
<dbReference type="Pfam" id="PF11964">
    <property type="entry name" value="SpoIIAA-like"/>
    <property type="match status" value="1"/>
</dbReference>
<evidence type="ECO:0000313" key="2">
    <source>
        <dbReference type="Proteomes" id="UP001549099"/>
    </source>
</evidence>
<accession>A0ABV2G9R2</accession>
<keyword evidence="2" id="KW-1185">Reference proteome</keyword>
<protein>
    <recommendedName>
        <fullName evidence="3">SpoIIAA-like</fullName>
    </recommendedName>
</protein>
<dbReference type="InterPro" id="IPR036513">
    <property type="entry name" value="STAS_dom_sf"/>
</dbReference>
<gene>
    <name evidence="1" type="ORF">ABID49_000899</name>
</gene>